<accession>A0A1I8B2G7</accession>
<evidence type="ECO:0000256" key="1">
    <source>
        <dbReference type="SAM" id="SignalP"/>
    </source>
</evidence>
<dbReference type="WBParaSite" id="MhA1_Contig1294.frz3.gene10">
    <property type="protein sequence ID" value="MhA1_Contig1294.frz3.gene10"/>
    <property type="gene ID" value="MhA1_Contig1294.frz3.gene10"/>
</dbReference>
<name>A0A1I8B2G7_MELHA</name>
<feature type="signal peptide" evidence="1">
    <location>
        <begin position="1"/>
        <end position="18"/>
    </location>
</feature>
<evidence type="ECO:0000313" key="2">
    <source>
        <dbReference type="Proteomes" id="UP000095281"/>
    </source>
</evidence>
<dbReference type="Proteomes" id="UP000095281">
    <property type="component" value="Unplaced"/>
</dbReference>
<proteinExistence type="predicted"/>
<evidence type="ECO:0000313" key="3">
    <source>
        <dbReference type="WBParaSite" id="MhA1_Contig1294.frz3.gene10"/>
    </source>
</evidence>
<keyword evidence="1" id="KW-0732">Signal</keyword>
<keyword evidence="2" id="KW-1185">Reference proteome</keyword>
<sequence>MRILIFFIILVSLEFNYSVQLFSTEKNSSEKLKADGGDIWMIKDFNGPNGFSARKHETVNIEDVLRAVHGIEVEYVEPSKEDKNFVPNVEKSGQILFKQDIDIKGDGKRLRKCKGEKMYIWDFAHRMRRIDRRWMITGEKPKLEHVFRVLIDGHAMLTLLTDDGDEVARFHFNRQGLNLFRKESGNVIVDQEDLSEKIDTTSLKRFRGQYIKNGFNPPLHTRKMTIEEVKRVAHDVIGGRPWGGEDGFKCHHFVYSLAQALVEEQDKNVLLDYWKWPESLRLLDERINRLDGTFAFNDSVPLIYPSSNSSTEVEKQGIQPTKDKRKFFEFSKLCQLQNGETLPFPYNLQCTPNLKYSTIAYSKNWKGLRAQRPTSTINLQIRKPLKINPTMPIKRQLSNPLLPISNPQFLKI</sequence>
<reference evidence="3" key="1">
    <citation type="submission" date="2016-11" db="UniProtKB">
        <authorList>
            <consortium name="WormBaseParasite"/>
        </authorList>
    </citation>
    <scope>IDENTIFICATION</scope>
</reference>
<dbReference type="AlphaFoldDB" id="A0A1I8B2G7"/>
<feature type="chain" id="PRO_5009315358" evidence="1">
    <location>
        <begin position="19"/>
        <end position="412"/>
    </location>
</feature>
<protein>
    <submittedName>
        <fullName evidence="3">Uncharacterized protein</fullName>
    </submittedName>
</protein>
<organism evidence="2 3">
    <name type="scientific">Meloidogyne hapla</name>
    <name type="common">Root-knot nematode worm</name>
    <dbReference type="NCBI Taxonomy" id="6305"/>
    <lineage>
        <taxon>Eukaryota</taxon>
        <taxon>Metazoa</taxon>
        <taxon>Ecdysozoa</taxon>
        <taxon>Nematoda</taxon>
        <taxon>Chromadorea</taxon>
        <taxon>Rhabditida</taxon>
        <taxon>Tylenchina</taxon>
        <taxon>Tylenchomorpha</taxon>
        <taxon>Tylenchoidea</taxon>
        <taxon>Meloidogynidae</taxon>
        <taxon>Meloidogyninae</taxon>
        <taxon>Meloidogyne</taxon>
    </lineage>
</organism>